<reference evidence="2 3" key="1">
    <citation type="journal article" date="2016" name="Nat. Commun.">
        <title>Extremotolerant tardigrade genome and improved radiotolerance of human cultured cells by tardigrade-unique protein.</title>
        <authorList>
            <person name="Hashimoto T."/>
            <person name="Horikawa D.D."/>
            <person name="Saito Y."/>
            <person name="Kuwahara H."/>
            <person name="Kozuka-Hata H."/>
            <person name="Shin-I T."/>
            <person name="Minakuchi Y."/>
            <person name="Ohishi K."/>
            <person name="Motoyama A."/>
            <person name="Aizu T."/>
            <person name="Enomoto A."/>
            <person name="Kondo K."/>
            <person name="Tanaka S."/>
            <person name="Hara Y."/>
            <person name="Koshikawa S."/>
            <person name="Sagara H."/>
            <person name="Miura T."/>
            <person name="Yokobori S."/>
            <person name="Miyagawa K."/>
            <person name="Suzuki Y."/>
            <person name="Kubo T."/>
            <person name="Oyama M."/>
            <person name="Kohara Y."/>
            <person name="Fujiyama A."/>
            <person name="Arakawa K."/>
            <person name="Katayama T."/>
            <person name="Toyoda A."/>
            <person name="Kunieda T."/>
        </authorList>
    </citation>
    <scope>NUCLEOTIDE SEQUENCE [LARGE SCALE GENOMIC DNA]</scope>
    <source>
        <strain evidence="2 3">YOKOZUNA-1</strain>
    </source>
</reference>
<dbReference type="Gene3D" id="3.80.10.10">
    <property type="entry name" value="Ribonuclease Inhibitor"/>
    <property type="match status" value="1"/>
</dbReference>
<comment type="caution">
    <text evidence="2">The sequence shown here is derived from an EMBL/GenBank/DDBJ whole genome shotgun (WGS) entry which is preliminary data.</text>
</comment>
<proteinExistence type="predicted"/>
<dbReference type="SUPFAM" id="SSF52058">
    <property type="entry name" value="L domain-like"/>
    <property type="match status" value="1"/>
</dbReference>
<gene>
    <name evidence="2" type="primary">RvY_00076-1</name>
    <name evidence="2" type="synonym">RvY_00076.1</name>
    <name evidence="2" type="ORF">RvY_00076</name>
</gene>
<keyword evidence="3" id="KW-1185">Reference proteome</keyword>
<evidence type="ECO:0000313" key="3">
    <source>
        <dbReference type="Proteomes" id="UP000186922"/>
    </source>
</evidence>
<keyword evidence="1" id="KW-0732">Signal</keyword>
<feature type="signal peptide" evidence="1">
    <location>
        <begin position="1"/>
        <end position="21"/>
    </location>
</feature>
<feature type="chain" id="PRO_5008897122" evidence="1">
    <location>
        <begin position="22"/>
        <end position="207"/>
    </location>
</feature>
<name>A0A1D1UBE6_RAMVA</name>
<dbReference type="InterPro" id="IPR032675">
    <property type="entry name" value="LRR_dom_sf"/>
</dbReference>
<organism evidence="2 3">
    <name type="scientific">Ramazzottius varieornatus</name>
    <name type="common">Water bear</name>
    <name type="synonym">Tardigrade</name>
    <dbReference type="NCBI Taxonomy" id="947166"/>
    <lineage>
        <taxon>Eukaryota</taxon>
        <taxon>Metazoa</taxon>
        <taxon>Ecdysozoa</taxon>
        <taxon>Tardigrada</taxon>
        <taxon>Eutardigrada</taxon>
        <taxon>Parachela</taxon>
        <taxon>Hypsibioidea</taxon>
        <taxon>Ramazzottiidae</taxon>
        <taxon>Ramazzottius</taxon>
    </lineage>
</organism>
<dbReference type="Proteomes" id="UP000186922">
    <property type="component" value="Unassembled WGS sequence"/>
</dbReference>
<evidence type="ECO:0000313" key="2">
    <source>
        <dbReference type="EMBL" id="GAU87189.1"/>
    </source>
</evidence>
<dbReference type="EMBL" id="BDGG01000001">
    <property type="protein sequence ID" value="GAU87189.1"/>
    <property type="molecule type" value="Genomic_DNA"/>
</dbReference>
<sequence length="207" mass="22723">MAIFYGVRAFVFCLVVVATSAQNLLRCTYRENDRSTTCRGGTWPAAGETPNIDAETTELGLWDIAFQKVNVAAIPSLPNLEKLSIAHSNWQAGEGTVKLPFKELIRNTNRPALLELGIESSRYGSVDEQEFAGFTSLRKLVMRNNTLSNSCEGLRGKSEFLREPFCCFGNELDWQSGNDKLQLGVFAAAVLQASGKESSSTPAYITL</sequence>
<protein>
    <submittedName>
        <fullName evidence="2">Uncharacterized protein</fullName>
    </submittedName>
</protein>
<evidence type="ECO:0000256" key="1">
    <source>
        <dbReference type="SAM" id="SignalP"/>
    </source>
</evidence>
<accession>A0A1D1UBE6</accession>
<dbReference type="AlphaFoldDB" id="A0A1D1UBE6"/>